<keyword evidence="3" id="KW-1185">Reference proteome</keyword>
<protein>
    <submittedName>
        <fullName evidence="2">Uncharacterized protein</fullName>
    </submittedName>
</protein>
<sequence>MFEKYLAPFREKVDKIESDIASIKSELSKNTEQNKINTENYRKLEKRVKIAEEKLSSFHYNSSDPDNTIYEINERKRRETEVIVFNVQESEKSVGTDRRQDDYEKIAAIIPDELSEIVKNFKLRRLGRPATGKTRPLLIKTPSVTEARTLAKIKPTNETNIVFKPNLTQAQLSHLNTLRSELNNLKKSGDNDKTIKYINGIPKIVNKQFFRTSEEKHQEAQSTHLLSER</sequence>
<dbReference type="Proteomes" id="UP001378592">
    <property type="component" value="Unassembled WGS sequence"/>
</dbReference>
<evidence type="ECO:0000313" key="3">
    <source>
        <dbReference type="Proteomes" id="UP001378592"/>
    </source>
</evidence>
<dbReference type="EMBL" id="JAZDUA010000615">
    <property type="protein sequence ID" value="KAK7790547.1"/>
    <property type="molecule type" value="Genomic_DNA"/>
</dbReference>
<organism evidence="2 3">
    <name type="scientific">Gryllus longicercus</name>
    <dbReference type="NCBI Taxonomy" id="2509291"/>
    <lineage>
        <taxon>Eukaryota</taxon>
        <taxon>Metazoa</taxon>
        <taxon>Ecdysozoa</taxon>
        <taxon>Arthropoda</taxon>
        <taxon>Hexapoda</taxon>
        <taxon>Insecta</taxon>
        <taxon>Pterygota</taxon>
        <taxon>Neoptera</taxon>
        <taxon>Polyneoptera</taxon>
        <taxon>Orthoptera</taxon>
        <taxon>Ensifera</taxon>
        <taxon>Gryllidea</taxon>
        <taxon>Grylloidea</taxon>
        <taxon>Gryllidae</taxon>
        <taxon>Gryllinae</taxon>
        <taxon>Gryllus</taxon>
    </lineage>
</organism>
<keyword evidence="1" id="KW-0175">Coiled coil</keyword>
<gene>
    <name evidence="2" type="ORF">R5R35_000946</name>
</gene>
<dbReference type="AlphaFoldDB" id="A0AAN9V2S7"/>
<evidence type="ECO:0000313" key="2">
    <source>
        <dbReference type="EMBL" id="KAK7790547.1"/>
    </source>
</evidence>
<reference evidence="2 3" key="1">
    <citation type="submission" date="2024-03" db="EMBL/GenBank/DDBJ databases">
        <title>The genome assembly and annotation of the cricket Gryllus longicercus Weissman &amp; Gray.</title>
        <authorList>
            <person name="Szrajer S."/>
            <person name="Gray D."/>
            <person name="Ylla G."/>
        </authorList>
    </citation>
    <scope>NUCLEOTIDE SEQUENCE [LARGE SCALE GENOMIC DNA]</scope>
    <source>
        <strain evidence="2">DAG 2021-001</strain>
        <tissue evidence="2">Whole body minus gut</tissue>
    </source>
</reference>
<evidence type="ECO:0000256" key="1">
    <source>
        <dbReference type="SAM" id="Coils"/>
    </source>
</evidence>
<accession>A0AAN9V2S7</accession>
<comment type="caution">
    <text evidence="2">The sequence shown here is derived from an EMBL/GenBank/DDBJ whole genome shotgun (WGS) entry which is preliminary data.</text>
</comment>
<proteinExistence type="predicted"/>
<name>A0AAN9V2S7_9ORTH</name>
<feature type="coiled-coil region" evidence="1">
    <location>
        <begin position="13"/>
        <end position="54"/>
    </location>
</feature>